<dbReference type="EMBL" id="CP004044">
    <property type="protein sequence ID" value="AGC69367.1"/>
    <property type="molecule type" value="Genomic_DNA"/>
</dbReference>
<protein>
    <submittedName>
        <fullName evidence="2">Uncharacterized protein</fullName>
    </submittedName>
</protein>
<dbReference type="PATRIC" id="fig|1121335.3.peg.2417"/>
<evidence type="ECO:0000256" key="1">
    <source>
        <dbReference type="SAM" id="Phobius"/>
    </source>
</evidence>
<organism evidence="2 3">
    <name type="scientific">Thermoclostridium stercorarium (strain ATCC 35414 / DSM 8532 / NCIMB 11754)</name>
    <name type="common">Clostridium stercorarium</name>
    <dbReference type="NCBI Taxonomy" id="1121335"/>
    <lineage>
        <taxon>Bacteria</taxon>
        <taxon>Bacillati</taxon>
        <taxon>Bacillota</taxon>
        <taxon>Clostridia</taxon>
        <taxon>Eubacteriales</taxon>
        <taxon>Oscillospiraceae</taxon>
        <taxon>Thermoclostridium</taxon>
    </lineage>
</organism>
<keyword evidence="1" id="KW-0812">Transmembrane</keyword>
<dbReference type="AlphaFoldDB" id="L7VRF7"/>
<reference evidence="2 3" key="1">
    <citation type="journal article" date="2013" name="Genome Announc.">
        <title>Complete genome sequence of Clostridium stercorarium subsp. stercorarium strain DSM 8532, a thermophilic degrader of plant cell wall fibers.</title>
        <authorList>
            <person name="Poehlein A."/>
            <person name="Zverlov V.V."/>
            <person name="Daniel R."/>
            <person name="Schwarz W.H."/>
            <person name="Liebl W."/>
        </authorList>
    </citation>
    <scope>NUCLEOTIDE SEQUENCE [LARGE SCALE GENOMIC DNA]</scope>
    <source>
        <strain evidence="3">ATCC 35414 / DSM 8532 / NCIMB 11754</strain>
    </source>
</reference>
<keyword evidence="3" id="KW-1185">Reference proteome</keyword>
<name>L7VRF7_THES1</name>
<keyword evidence="1" id="KW-1133">Transmembrane helix</keyword>
<dbReference type="STRING" id="1121335.Cst_c24070"/>
<proteinExistence type="predicted"/>
<gene>
    <name evidence="2" type="ordered locus">Cst_c24070</name>
</gene>
<accession>L7VRF7</accession>
<evidence type="ECO:0000313" key="2">
    <source>
        <dbReference type="EMBL" id="AGC69367.1"/>
    </source>
</evidence>
<evidence type="ECO:0000313" key="3">
    <source>
        <dbReference type="Proteomes" id="UP000011220"/>
    </source>
</evidence>
<keyword evidence="1" id="KW-0472">Membrane</keyword>
<sequence length="58" mass="6582">MTMTGRILNRTKYLWIAVILSVLAVAAAIAFFLYSTRAKDHIPQKGVFVFNETYSLTE</sequence>
<dbReference type="KEGG" id="css:Cst_c24070"/>
<feature type="transmembrane region" description="Helical" evidence="1">
    <location>
        <begin position="13"/>
        <end position="34"/>
    </location>
</feature>
<dbReference type="Proteomes" id="UP000011220">
    <property type="component" value="Chromosome"/>
</dbReference>